<keyword evidence="1" id="KW-0547">Nucleotide-binding</keyword>
<dbReference type="Pfam" id="PF07714">
    <property type="entry name" value="PK_Tyr_Ser-Thr"/>
    <property type="match status" value="1"/>
</dbReference>
<organism evidence="4 5">
    <name type="scientific">Thelephora terrestris</name>
    <dbReference type="NCBI Taxonomy" id="56493"/>
    <lineage>
        <taxon>Eukaryota</taxon>
        <taxon>Fungi</taxon>
        <taxon>Dikarya</taxon>
        <taxon>Basidiomycota</taxon>
        <taxon>Agaricomycotina</taxon>
        <taxon>Agaricomycetes</taxon>
        <taxon>Thelephorales</taxon>
        <taxon>Thelephoraceae</taxon>
        <taxon>Thelephora</taxon>
    </lineage>
</organism>
<dbReference type="PRINTS" id="PR00109">
    <property type="entry name" value="TYRKINASE"/>
</dbReference>
<sequence length="352" mass="39557">MSASVLEIQRQLGGLNPSDDTYRQLLQELLTHPDLKKYIHGLQETDLQRFVELLDEALNHIQVTDDLFRKTLRRLQSICSNQGILPSSYLIPNETLSNRVGPIAPGDFGDAFEAELGGKKVCIKVLRSYVQDTSDLVKRIFYREVVVWKRLQHPNIVPFLGVPTKKPPPFEMVFDLMEHGTLTEFVTKYPKVDCIGLLWDVADGLHFLHSCNIVHGNLKGANVLIDKEGHARLTDFGLASVIQGENSTRNPQDRGVEGTKAWVAPEILRGGAVTKEGDVFTFSMVAVEAFTGSPPFASNYQTALYSIMAGTRPERPDTMSHEGLWELIQRCWGKEPEMRPTTMELFEFFPAS</sequence>
<proteinExistence type="predicted"/>
<evidence type="ECO:0000313" key="5">
    <source>
        <dbReference type="Proteomes" id="UP000736335"/>
    </source>
</evidence>
<dbReference type="PANTHER" id="PTHR44329:SF298">
    <property type="entry name" value="MIXED LINEAGE KINASE DOMAIN-LIKE PROTEIN"/>
    <property type="match status" value="1"/>
</dbReference>
<accession>A0A9P6HP99</accession>
<evidence type="ECO:0000256" key="1">
    <source>
        <dbReference type="ARBA" id="ARBA00022741"/>
    </source>
</evidence>
<reference evidence="4" key="2">
    <citation type="submission" date="2020-11" db="EMBL/GenBank/DDBJ databases">
        <authorList>
            <consortium name="DOE Joint Genome Institute"/>
            <person name="Kuo A."/>
            <person name="Miyauchi S."/>
            <person name="Kiss E."/>
            <person name="Drula E."/>
            <person name="Kohler A."/>
            <person name="Sanchez-Garcia M."/>
            <person name="Andreopoulos B."/>
            <person name="Barry K.W."/>
            <person name="Bonito G."/>
            <person name="Buee M."/>
            <person name="Carver A."/>
            <person name="Chen C."/>
            <person name="Cichocki N."/>
            <person name="Clum A."/>
            <person name="Culley D."/>
            <person name="Crous P.W."/>
            <person name="Fauchery L."/>
            <person name="Girlanda M."/>
            <person name="Hayes R."/>
            <person name="Keri Z."/>
            <person name="Labutti K."/>
            <person name="Lipzen A."/>
            <person name="Lombard V."/>
            <person name="Magnuson J."/>
            <person name="Maillard F."/>
            <person name="Morin E."/>
            <person name="Murat C."/>
            <person name="Nolan M."/>
            <person name="Ohm R."/>
            <person name="Pangilinan J."/>
            <person name="Pereira M."/>
            <person name="Perotto S."/>
            <person name="Peter M."/>
            <person name="Riley R."/>
            <person name="Sitrit Y."/>
            <person name="Stielow B."/>
            <person name="Szollosi G."/>
            <person name="Zifcakova L."/>
            <person name="Stursova M."/>
            <person name="Spatafora J.W."/>
            <person name="Tedersoo L."/>
            <person name="Vaario L.-M."/>
            <person name="Yamada A."/>
            <person name="Yan M."/>
            <person name="Wang P."/>
            <person name="Xu J."/>
            <person name="Bruns T."/>
            <person name="Baldrian P."/>
            <person name="Vilgalys R."/>
            <person name="Henrissat B."/>
            <person name="Grigoriev I.V."/>
            <person name="Hibbett D."/>
            <person name="Nagy L.G."/>
            <person name="Martin F.M."/>
        </authorList>
    </citation>
    <scope>NUCLEOTIDE SEQUENCE</scope>
    <source>
        <strain evidence="4">UH-Tt-Lm1</strain>
    </source>
</reference>
<evidence type="ECO:0000259" key="3">
    <source>
        <dbReference type="PROSITE" id="PS50011"/>
    </source>
</evidence>
<dbReference type="InterPro" id="IPR051681">
    <property type="entry name" value="Ser/Thr_Kinases-Pseudokinases"/>
</dbReference>
<dbReference type="InterPro" id="IPR011009">
    <property type="entry name" value="Kinase-like_dom_sf"/>
</dbReference>
<dbReference type="Proteomes" id="UP000736335">
    <property type="component" value="Unassembled WGS sequence"/>
</dbReference>
<keyword evidence="2" id="KW-0067">ATP-binding</keyword>
<dbReference type="Gene3D" id="1.10.510.10">
    <property type="entry name" value="Transferase(Phosphotransferase) domain 1"/>
    <property type="match status" value="1"/>
</dbReference>
<keyword evidence="4" id="KW-0808">Transferase</keyword>
<name>A0A9P6HP99_9AGAM</name>
<reference evidence="4" key="1">
    <citation type="journal article" date="2020" name="Nat. Commun.">
        <title>Large-scale genome sequencing of mycorrhizal fungi provides insights into the early evolution of symbiotic traits.</title>
        <authorList>
            <person name="Miyauchi S."/>
            <person name="Kiss E."/>
            <person name="Kuo A."/>
            <person name="Drula E."/>
            <person name="Kohler A."/>
            <person name="Sanchez-Garcia M."/>
            <person name="Morin E."/>
            <person name="Andreopoulos B."/>
            <person name="Barry K.W."/>
            <person name="Bonito G."/>
            <person name="Buee M."/>
            <person name="Carver A."/>
            <person name="Chen C."/>
            <person name="Cichocki N."/>
            <person name="Clum A."/>
            <person name="Culley D."/>
            <person name="Crous P.W."/>
            <person name="Fauchery L."/>
            <person name="Girlanda M."/>
            <person name="Hayes R.D."/>
            <person name="Keri Z."/>
            <person name="LaButti K."/>
            <person name="Lipzen A."/>
            <person name="Lombard V."/>
            <person name="Magnuson J."/>
            <person name="Maillard F."/>
            <person name="Murat C."/>
            <person name="Nolan M."/>
            <person name="Ohm R.A."/>
            <person name="Pangilinan J."/>
            <person name="Pereira M.F."/>
            <person name="Perotto S."/>
            <person name="Peter M."/>
            <person name="Pfister S."/>
            <person name="Riley R."/>
            <person name="Sitrit Y."/>
            <person name="Stielow J.B."/>
            <person name="Szollosi G."/>
            <person name="Zifcakova L."/>
            <person name="Stursova M."/>
            <person name="Spatafora J.W."/>
            <person name="Tedersoo L."/>
            <person name="Vaario L.M."/>
            <person name="Yamada A."/>
            <person name="Yan M."/>
            <person name="Wang P."/>
            <person name="Xu J."/>
            <person name="Bruns T."/>
            <person name="Baldrian P."/>
            <person name="Vilgalys R."/>
            <person name="Dunand C."/>
            <person name="Henrissat B."/>
            <person name="Grigoriev I.V."/>
            <person name="Hibbett D."/>
            <person name="Nagy L.G."/>
            <person name="Martin F.M."/>
        </authorList>
    </citation>
    <scope>NUCLEOTIDE SEQUENCE</scope>
    <source>
        <strain evidence="4">UH-Tt-Lm1</strain>
    </source>
</reference>
<dbReference type="InterPro" id="IPR000719">
    <property type="entry name" value="Prot_kinase_dom"/>
</dbReference>
<gene>
    <name evidence="4" type="ORF">BJ322DRAFT_1104476</name>
</gene>
<dbReference type="InterPro" id="IPR001245">
    <property type="entry name" value="Ser-Thr/Tyr_kinase_cat_dom"/>
</dbReference>
<dbReference type="GO" id="GO:0004674">
    <property type="term" value="F:protein serine/threonine kinase activity"/>
    <property type="evidence" value="ECO:0007669"/>
    <property type="project" value="TreeGrafter"/>
</dbReference>
<evidence type="ECO:0000313" key="4">
    <source>
        <dbReference type="EMBL" id="KAF9790826.1"/>
    </source>
</evidence>
<protein>
    <submittedName>
        <fullName evidence="4">Kinase-like domain-containing protein</fullName>
    </submittedName>
</protein>
<dbReference type="PANTHER" id="PTHR44329">
    <property type="entry name" value="SERINE/THREONINE-PROTEIN KINASE TNNI3K-RELATED"/>
    <property type="match status" value="1"/>
</dbReference>
<dbReference type="GO" id="GO:0005524">
    <property type="term" value="F:ATP binding"/>
    <property type="evidence" value="ECO:0007669"/>
    <property type="project" value="UniProtKB-KW"/>
</dbReference>
<feature type="domain" description="Protein kinase" evidence="3">
    <location>
        <begin position="97"/>
        <end position="349"/>
    </location>
</feature>
<dbReference type="PROSITE" id="PS50011">
    <property type="entry name" value="PROTEIN_KINASE_DOM"/>
    <property type="match status" value="1"/>
</dbReference>
<dbReference type="OrthoDB" id="4062651at2759"/>
<evidence type="ECO:0000256" key="2">
    <source>
        <dbReference type="ARBA" id="ARBA00022840"/>
    </source>
</evidence>
<keyword evidence="5" id="KW-1185">Reference proteome</keyword>
<dbReference type="EMBL" id="WIUZ02000002">
    <property type="protein sequence ID" value="KAF9790826.1"/>
    <property type="molecule type" value="Genomic_DNA"/>
</dbReference>
<keyword evidence="4" id="KW-0418">Kinase</keyword>
<comment type="caution">
    <text evidence="4">The sequence shown here is derived from an EMBL/GenBank/DDBJ whole genome shotgun (WGS) entry which is preliminary data.</text>
</comment>
<dbReference type="SUPFAM" id="SSF56112">
    <property type="entry name" value="Protein kinase-like (PK-like)"/>
    <property type="match status" value="1"/>
</dbReference>
<dbReference type="AlphaFoldDB" id="A0A9P6HP99"/>